<proteinExistence type="predicted"/>
<evidence type="ECO:0000313" key="2">
    <source>
        <dbReference type="EMBL" id="PWJ72318.1"/>
    </source>
</evidence>
<accession>A0AB73SY95</accession>
<dbReference type="InterPro" id="IPR000257">
    <property type="entry name" value="Uroporphyrinogen_deCOase"/>
</dbReference>
<feature type="domain" description="Uroporphyrinogen decarboxylase (URO-D)" evidence="1">
    <location>
        <begin position="191"/>
        <end position="375"/>
    </location>
</feature>
<dbReference type="Gene3D" id="3.20.20.210">
    <property type="match status" value="1"/>
</dbReference>
<dbReference type="SUPFAM" id="SSF51726">
    <property type="entry name" value="UROD/MetE-like"/>
    <property type="match status" value="1"/>
</dbReference>
<dbReference type="RefSeq" id="WP_109748516.1">
    <property type="nucleotide sequence ID" value="NZ_JANKBI010000020.1"/>
</dbReference>
<reference evidence="2 3" key="1">
    <citation type="submission" date="2018-05" db="EMBL/GenBank/DDBJ databases">
        <authorList>
            <person name="Goeker M."/>
            <person name="Huntemann M."/>
            <person name="Clum A."/>
            <person name="Pillay M."/>
            <person name="Palaniappan K."/>
            <person name="Varghese N."/>
            <person name="Mikhailova N."/>
            <person name="Stamatis D."/>
            <person name="Reddy T."/>
            <person name="Daum C."/>
            <person name="Shapiro N."/>
            <person name="Ivanova N."/>
            <person name="Kyrpides N."/>
            <person name="Woyke T."/>
        </authorList>
    </citation>
    <scope>NUCLEOTIDE SEQUENCE [LARGE SCALE GENOMIC DNA]</scope>
    <source>
        <strain evidence="2 3">DSM 26524</strain>
    </source>
</reference>
<dbReference type="GO" id="GO:0004853">
    <property type="term" value="F:uroporphyrinogen decarboxylase activity"/>
    <property type="evidence" value="ECO:0007669"/>
    <property type="project" value="InterPro"/>
</dbReference>
<dbReference type="Proteomes" id="UP000245412">
    <property type="component" value="Unassembled WGS sequence"/>
</dbReference>
<protein>
    <submittedName>
        <fullName evidence="2">Uroporphyrinogen decarboxylase</fullName>
    </submittedName>
</protein>
<dbReference type="AlphaFoldDB" id="A0AB73SY95"/>
<name>A0AB73SY95_9FIRM</name>
<dbReference type="EMBL" id="QGGY01000019">
    <property type="protein sequence ID" value="PWJ72318.1"/>
    <property type="molecule type" value="Genomic_DNA"/>
</dbReference>
<evidence type="ECO:0000313" key="3">
    <source>
        <dbReference type="Proteomes" id="UP000245412"/>
    </source>
</evidence>
<dbReference type="InterPro" id="IPR038071">
    <property type="entry name" value="UROD/MetE-like_sf"/>
</dbReference>
<dbReference type="PANTHER" id="PTHR47099">
    <property type="entry name" value="METHYLCOBAMIDE:COM METHYLTRANSFERASE MTBA"/>
    <property type="match status" value="1"/>
</dbReference>
<organism evidence="2 3">
    <name type="scientific">Murimonas intestini</name>
    <dbReference type="NCBI Taxonomy" id="1337051"/>
    <lineage>
        <taxon>Bacteria</taxon>
        <taxon>Bacillati</taxon>
        <taxon>Bacillota</taxon>
        <taxon>Clostridia</taxon>
        <taxon>Lachnospirales</taxon>
        <taxon>Lachnospiraceae</taxon>
        <taxon>Murimonas</taxon>
    </lineage>
</organism>
<dbReference type="GO" id="GO:0006779">
    <property type="term" value="P:porphyrin-containing compound biosynthetic process"/>
    <property type="evidence" value="ECO:0007669"/>
    <property type="project" value="InterPro"/>
</dbReference>
<dbReference type="InterPro" id="IPR052024">
    <property type="entry name" value="Methanogen_methyltrans"/>
</dbReference>
<keyword evidence="3" id="KW-1185">Reference proteome</keyword>
<comment type="caution">
    <text evidence="2">The sequence shown here is derived from an EMBL/GenBank/DDBJ whole genome shotgun (WGS) entry which is preliminary data.</text>
</comment>
<sequence>MTSKERVLKTIRHEEPDRVPVGEWGIDHDHVSKIIGKHTYWRNRRDTTLALWDNRRDEVVGSMIEDYAALIEKLDYDIVTVELVPSKNHHVDEKPKEIAPGTWEDRNGNIYKYAASNDSIMDVTEREGKDEITEEDIEKAMAAVEAIDDSQYELIDYCCDRFGKDRAILCRSIDIYTPLFRSFGGNFNSDLMLTASVPEEIEKLRPVCYAYNQKLIEHCAKKGVDIMMQGQDFGMNTGCIYNPDSIREIFMPVITHVNTQITDAGMIPFYHCCGNIWKIMDDFVKTGYKGYQSIQVSAGMDNKIVKEKYGDRLTMWTGVQCETLITGTLKDVEREVCGNLELLMPGGGYIFGSTNSVQYGARTENYLHALELVRKRGWY</sequence>
<evidence type="ECO:0000259" key="1">
    <source>
        <dbReference type="Pfam" id="PF01208"/>
    </source>
</evidence>
<dbReference type="Pfam" id="PF01208">
    <property type="entry name" value="URO-D"/>
    <property type="match status" value="1"/>
</dbReference>
<gene>
    <name evidence="2" type="ORF">C7383_11922</name>
</gene>
<dbReference type="PANTHER" id="PTHR47099:SF1">
    <property type="entry name" value="METHYLCOBAMIDE:COM METHYLTRANSFERASE MTBA"/>
    <property type="match status" value="1"/>
</dbReference>